<feature type="region of interest" description="Disordered" evidence="1">
    <location>
        <begin position="1"/>
        <end position="26"/>
    </location>
</feature>
<comment type="caution">
    <text evidence="2">The sequence shown here is derived from an EMBL/GenBank/DDBJ whole genome shotgun (WGS) entry which is preliminary data.</text>
</comment>
<sequence>MNEEFDQFDGGESPPRDEDEPKFSSKEERIIAAVTQMIHHEIPFRNLRDFWHKASKRLEENTRIDRVDLRMRILGKRLALKYDELCIRDERLPDAQQYINRIWRERRAAEAAQRLRDREQRAVAMEAAKKE</sequence>
<dbReference type="EMBL" id="LAFY01000346">
    <property type="protein sequence ID" value="KJX99583.1"/>
    <property type="molecule type" value="Genomic_DNA"/>
</dbReference>
<reference evidence="2 3" key="1">
    <citation type="submission" date="2015-03" db="EMBL/GenBank/DDBJ databases">
        <title>RNA-seq based gene annotation and comparative genomics of four Zymoseptoria species reveal species-specific pathogenicity related genes and transposable element activity.</title>
        <authorList>
            <person name="Grandaubert J."/>
            <person name="Bhattacharyya A."/>
            <person name="Stukenbrock E.H."/>
        </authorList>
    </citation>
    <scope>NUCLEOTIDE SEQUENCE [LARGE SCALE GENOMIC DNA]</scope>
    <source>
        <strain evidence="2 3">Zb18110</strain>
    </source>
</reference>
<proteinExistence type="predicted"/>
<accession>A0A0F4GQT8</accession>
<name>A0A0F4GQT8_9PEZI</name>
<evidence type="ECO:0000313" key="3">
    <source>
        <dbReference type="Proteomes" id="UP000033647"/>
    </source>
</evidence>
<dbReference type="Proteomes" id="UP000033647">
    <property type="component" value="Unassembled WGS sequence"/>
</dbReference>
<feature type="compositionally biased region" description="Basic and acidic residues" evidence="1">
    <location>
        <begin position="14"/>
        <end position="26"/>
    </location>
</feature>
<keyword evidence="3" id="KW-1185">Reference proteome</keyword>
<evidence type="ECO:0000313" key="2">
    <source>
        <dbReference type="EMBL" id="KJX99583.1"/>
    </source>
</evidence>
<gene>
    <name evidence="2" type="ORF">TI39_contig354g00006</name>
</gene>
<organism evidence="2 3">
    <name type="scientific">Zymoseptoria brevis</name>
    <dbReference type="NCBI Taxonomy" id="1047168"/>
    <lineage>
        <taxon>Eukaryota</taxon>
        <taxon>Fungi</taxon>
        <taxon>Dikarya</taxon>
        <taxon>Ascomycota</taxon>
        <taxon>Pezizomycotina</taxon>
        <taxon>Dothideomycetes</taxon>
        <taxon>Dothideomycetidae</taxon>
        <taxon>Mycosphaerellales</taxon>
        <taxon>Mycosphaerellaceae</taxon>
        <taxon>Zymoseptoria</taxon>
    </lineage>
</organism>
<dbReference type="AlphaFoldDB" id="A0A0F4GQT8"/>
<dbReference type="OrthoDB" id="10424354at2759"/>
<protein>
    <submittedName>
        <fullName evidence="2">Uncharacterized protein</fullName>
    </submittedName>
</protein>
<evidence type="ECO:0000256" key="1">
    <source>
        <dbReference type="SAM" id="MobiDB-lite"/>
    </source>
</evidence>